<feature type="transmembrane region" description="Helical" evidence="1">
    <location>
        <begin position="76"/>
        <end position="96"/>
    </location>
</feature>
<feature type="transmembrane region" description="Helical" evidence="1">
    <location>
        <begin position="156"/>
        <end position="189"/>
    </location>
</feature>
<sequence>MSCKIAVGDNSDYPGSDFYKKLNLYQNEAEEMIKRAGEDLLVLKKTKWMPKYSSLILVLAIILNLVLLSVFAFEYFIYWIMCSFIFLMVNPFLLMLPTDFKDLRKIKDYAFSLKITERKKIEEEKALLGEKKEKEALISKEKIKAVSRQRKYLYEFVWNIFFINCQPLAPGFFLLFILSSVFAFSGWFFSGDFAIFPSVAVIIQSAAIIIFYFAIVHVEPYSTGFFSRMTALRSGFKERYGKGKISGLKFLLIAVVLIIVAGILFTAAILLPGFTYKSFMSAEGDIQIKAVSFLIVFISQMIFVRFFQGLYSRRLVEDYLGSVVKNTGESIIPAIAQLKAEIAESGTAHDISGDFKERLFALDMEIFKIRAVRIDYRSLFGFFPVCMVNPNVSVLPEIFDRADDKV</sequence>
<reference evidence="2" key="1">
    <citation type="submission" date="2022-01" db="EMBL/GenBank/DDBJ databases">
        <title>Complete genome of Methanomicrobium antiquum DSM 21220.</title>
        <authorList>
            <person name="Chen S.-C."/>
            <person name="You Y.-T."/>
            <person name="Zhou Y.-Z."/>
            <person name="Lai M.-C."/>
        </authorList>
    </citation>
    <scope>NUCLEOTIDE SEQUENCE</scope>
    <source>
        <strain evidence="2">DSM 21220</strain>
    </source>
</reference>
<evidence type="ECO:0000256" key="1">
    <source>
        <dbReference type="SAM" id="Phobius"/>
    </source>
</evidence>
<protein>
    <submittedName>
        <fullName evidence="2">Uncharacterized protein</fullName>
    </submittedName>
</protein>
<feature type="transmembrane region" description="Helical" evidence="1">
    <location>
        <begin position="52"/>
        <end position="70"/>
    </location>
</feature>
<feature type="transmembrane region" description="Helical" evidence="1">
    <location>
        <begin position="286"/>
        <end position="307"/>
    </location>
</feature>
<dbReference type="RefSeq" id="WP_278099553.1">
    <property type="nucleotide sequence ID" value="NZ_CP091092.1"/>
</dbReference>
<keyword evidence="1" id="KW-0472">Membrane</keyword>
<keyword evidence="1" id="KW-0812">Transmembrane</keyword>
<dbReference type="GeneID" id="79951008"/>
<feature type="transmembrane region" description="Helical" evidence="1">
    <location>
        <begin position="195"/>
        <end position="218"/>
    </location>
</feature>
<name>A0AAF0JMS0_9EURY</name>
<feature type="transmembrane region" description="Helical" evidence="1">
    <location>
        <begin position="250"/>
        <end position="274"/>
    </location>
</feature>
<dbReference type="Proteomes" id="UP001218895">
    <property type="component" value="Chromosome"/>
</dbReference>
<dbReference type="KEGG" id="manq:L1994_11365"/>
<evidence type="ECO:0000313" key="2">
    <source>
        <dbReference type="EMBL" id="WFN36716.1"/>
    </source>
</evidence>
<organism evidence="2 3">
    <name type="scientific">Methanomicrobium antiquum</name>
    <dbReference type="NCBI Taxonomy" id="487686"/>
    <lineage>
        <taxon>Archaea</taxon>
        <taxon>Methanobacteriati</taxon>
        <taxon>Methanobacteriota</taxon>
        <taxon>Stenosarchaea group</taxon>
        <taxon>Methanomicrobia</taxon>
        <taxon>Methanomicrobiales</taxon>
        <taxon>Methanomicrobiaceae</taxon>
        <taxon>Methanomicrobium</taxon>
    </lineage>
</organism>
<dbReference type="EMBL" id="CP091092">
    <property type="protein sequence ID" value="WFN36716.1"/>
    <property type="molecule type" value="Genomic_DNA"/>
</dbReference>
<proteinExistence type="predicted"/>
<keyword evidence="3" id="KW-1185">Reference proteome</keyword>
<gene>
    <name evidence="2" type="ORF">L1994_11365</name>
</gene>
<keyword evidence="1" id="KW-1133">Transmembrane helix</keyword>
<evidence type="ECO:0000313" key="3">
    <source>
        <dbReference type="Proteomes" id="UP001218895"/>
    </source>
</evidence>
<dbReference type="AlphaFoldDB" id="A0AAF0JMS0"/>
<accession>A0AAF0JMS0</accession>